<dbReference type="STRING" id="926569.ANT_21850"/>
<gene>
    <name evidence="2" type="ordered locus">ANT_21850</name>
</gene>
<evidence type="ECO:0000313" key="3">
    <source>
        <dbReference type="Proteomes" id="UP000008922"/>
    </source>
</evidence>
<keyword evidence="1" id="KW-0812">Transmembrane</keyword>
<keyword evidence="1" id="KW-1133">Transmembrane helix</keyword>
<dbReference type="AlphaFoldDB" id="E8MXY0"/>
<dbReference type="InParanoid" id="E8MXY0"/>
<keyword evidence="3" id="KW-1185">Reference proteome</keyword>
<dbReference type="Proteomes" id="UP000008922">
    <property type="component" value="Chromosome"/>
</dbReference>
<organism evidence="2 3">
    <name type="scientific">Anaerolinea thermophila (strain DSM 14523 / JCM 11388 / NBRC 100420 / UNI-1)</name>
    <dbReference type="NCBI Taxonomy" id="926569"/>
    <lineage>
        <taxon>Bacteria</taxon>
        <taxon>Bacillati</taxon>
        <taxon>Chloroflexota</taxon>
        <taxon>Anaerolineae</taxon>
        <taxon>Anaerolineales</taxon>
        <taxon>Anaerolineaceae</taxon>
        <taxon>Anaerolinea</taxon>
    </lineage>
</organism>
<keyword evidence="1" id="KW-0472">Membrane</keyword>
<evidence type="ECO:0000256" key="1">
    <source>
        <dbReference type="SAM" id="Phobius"/>
    </source>
</evidence>
<evidence type="ECO:0000313" key="2">
    <source>
        <dbReference type="EMBL" id="BAJ64211.1"/>
    </source>
</evidence>
<protein>
    <submittedName>
        <fullName evidence="2">Uncharacterized protein</fullName>
    </submittedName>
</protein>
<dbReference type="KEGG" id="atm:ANT_21850"/>
<dbReference type="EMBL" id="AP012029">
    <property type="protein sequence ID" value="BAJ64211.1"/>
    <property type="molecule type" value="Genomic_DNA"/>
</dbReference>
<proteinExistence type="predicted"/>
<dbReference type="HOGENOM" id="CLU_2244333_0_0_0"/>
<accession>E8MXY0</accession>
<name>E8MXY0_ANATU</name>
<reference evidence="2 3" key="1">
    <citation type="submission" date="2010-12" db="EMBL/GenBank/DDBJ databases">
        <title>Whole genome sequence of Anaerolinea thermophila UNI-1.</title>
        <authorList>
            <person name="Narita-Yamada S."/>
            <person name="Kishi E."/>
            <person name="Watanabe Y."/>
            <person name="Takasaki K."/>
            <person name="Ankai A."/>
            <person name="Oguchi A."/>
            <person name="Fukui S."/>
            <person name="Takahashi M."/>
            <person name="Yashiro I."/>
            <person name="Hosoyama A."/>
            <person name="Sekiguchi Y."/>
            <person name="Hanada S."/>
            <person name="Fujita N."/>
        </authorList>
    </citation>
    <scope>NUCLEOTIDE SEQUENCE [LARGE SCALE GENOMIC DNA]</scope>
    <source>
        <strain evidence="3">DSM 14523 / JCM 11388 / NBRC 100420 / UNI-1</strain>
    </source>
</reference>
<feature type="transmembrane region" description="Helical" evidence="1">
    <location>
        <begin position="71"/>
        <end position="89"/>
    </location>
</feature>
<sequence length="104" mass="11574">MILSLAYIGKTGEKGSEWLLPIMLGWMAGLGGNIVERDPGEGMLKAGMAQTTFLLAWVIPRGLPSETVLFALVWLFHTVTTMLAVYLEVARVRAQRQLKTTRRK</sequence>